<evidence type="ECO:0000256" key="8">
    <source>
        <dbReference type="ARBA" id="ARBA00022842"/>
    </source>
</evidence>
<evidence type="ECO:0000256" key="5">
    <source>
        <dbReference type="ARBA" id="ARBA00022759"/>
    </source>
</evidence>
<dbReference type="Gene3D" id="3.30.420.10">
    <property type="entry name" value="Ribonuclease H-like superfamily/Ribonuclease H"/>
    <property type="match status" value="1"/>
</dbReference>
<feature type="binding site" evidence="13">
    <location>
        <position position="67"/>
    </location>
    <ligand>
        <name>Mg(2+)</name>
        <dbReference type="ChEBI" id="CHEBI:18420"/>
        <label>2</label>
    </ligand>
</feature>
<feature type="binding site" evidence="13">
    <location>
        <position position="140"/>
    </location>
    <ligand>
        <name>Mg(2+)</name>
        <dbReference type="ChEBI" id="CHEBI:18420"/>
        <label>1</label>
    </ligand>
</feature>
<evidence type="ECO:0000256" key="3">
    <source>
        <dbReference type="ARBA" id="ARBA00022722"/>
    </source>
</evidence>
<comment type="subunit">
    <text evidence="13">Homodimer which binds Holliday junction (HJ) DNA. The HJ becomes 2-fold symmetrical on binding to RuvC with unstacked arms; it has a different conformation from HJ DNA in complex with RuvA. In the full resolvosome a probable DNA-RuvA(4)-RuvB(12)-RuvC(2) complex forms which resolves the HJ.</text>
</comment>
<gene>
    <name evidence="13 15" type="primary">ruvC</name>
    <name evidence="15" type="ORF">skT53_31060</name>
</gene>
<dbReference type="InterPro" id="IPR012337">
    <property type="entry name" value="RNaseH-like_sf"/>
</dbReference>
<dbReference type="GO" id="GO:0005737">
    <property type="term" value="C:cytoplasm"/>
    <property type="evidence" value="ECO:0007669"/>
    <property type="project" value="UniProtKB-SubCell"/>
</dbReference>
<keyword evidence="9 13" id="KW-0238">DNA-binding</keyword>
<dbReference type="GO" id="GO:0006310">
    <property type="term" value="P:DNA recombination"/>
    <property type="evidence" value="ECO:0007669"/>
    <property type="project" value="UniProtKB-UniRule"/>
</dbReference>
<dbReference type="AlphaFoldDB" id="A0A7I8DJS6"/>
<evidence type="ECO:0000313" key="16">
    <source>
        <dbReference type="Proteomes" id="UP000593802"/>
    </source>
</evidence>
<dbReference type="PRINTS" id="PR00696">
    <property type="entry name" value="RSOLVASERUVC"/>
</dbReference>
<dbReference type="InterPro" id="IPR002176">
    <property type="entry name" value="X-over_junc_endoDNase_RuvC"/>
</dbReference>
<evidence type="ECO:0000256" key="9">
    <source>
        <dbReference type="ARBA" id="ARBA00023125"/>
    </source>
</evidence>
<dbReference type="CDD" id="cd16962">
    <property type="entry name" value="RuvC"/>
    <property type="match status" value="1"/>
</dbReference>
<comment type="cofactor">
    <cofactor evidence="13">
        <name>Mg(2+)</name>
        <dbReference type="ChEBI" id="CHEBI:18420"/>
    </cofactor>
    <text evidence="13">Binds 2 Mg(2+) ion per subunit.</text>
</comment>
<feature type="active site" evidence="13">
    <location>
        <position position="140"/>
    </location>
</feature>
<organism evidence="15 16">
    <name type="scientific">Effusibacillus dendaii</name>
    <dbReference type="NCBI Taxonomy" id="2743772"/>
    <lineage>
        <taxon>Bacteria</taxon>
        <taxon>Bacillati</taxon>
        <taxon>Bacillota</taxon>
        <taxon>Bacilli</taxon>
        <taxon>Bacillales</taxon>
        <taxon>Alicyclobacillaceae</taxon>
        <taxon>Effusibacillus</taxon>
    </lineage>
</organism>
<evidence type="ECO:0000256" key="1">
    <source>
        <dbReference type="ARBA" id="ARBA00009518"/>
    </source>
</evidence>
<dbReference type="FunFam" id="3.30.420.10:FF:000002">
    <property type="entry name" value="Crossover junction endodeoxyribonuclease RuvC"/>
    <property type="match status" value="1"/>
</dbReference>
<evidence type="ECO:0000256" key="12">
    <source>
        <dbReference type="ARBA" id="ARBA00029354"/>
    </source>
</evidence>
<dbReference type="RefSeq" id="WP_200758779.1">
    <property type="nucleotide sequence ID" value="NZ_AP023366.1"/>
</dbReference>
<keyword evidence="8 13" id="KW-0460">Magnesium</keyword>
<dbReference type="Proteomes" id="UP000593802">
    <property type="component" value="Chromosome"/>
</dbReference>
<sequence>MRIIGIDPGYGRTGYGVIQLDGSRIRSLEFGLIETQPGLRMEQRLLQIYDALLTIIERRKPDALALEELFFSRNVTTAIGVSQARGVVLLAAAQMGLPVSEYKPVQIKQAITGYGKADKQQMQEMVRLFLGLQDVPKPDDVADALAVAITHAHTAPLTNRIRQAEGR</sequence>
<dbReference type="NCBIfam" id="NF000711">
    <property type="entry name" value="PRK00039.2-1"/>
    <property type="match status" value="1"/>
</dbReference>
<accession>A0A7I8DJS6</accession>
<name>A0A7I8DJS6_9BACL</name>
<evidence type="ECO:0000256" key="13">
    <source>
        <dbReference type="HAMAP-Rule" id="MF_00034"/>
    </source>
</evidence>
<keyword evidence="3 13" id="KW-0540">Nuclease</keyword>
<evidence type="ECO:0000313" key="15">
    <source>
        <dbReference type="EMBL" id="BCJ88121.1"/>
    </source>
</evidence>
<comment type="similarity">
    <text evidence="1 13">Belongs to the RuvC family.</text>
</comment>
<dbReference type="PANTHER" id="PTHR30194:SF3">
    <property type="entry name" value="CROSSOVER JUNCTION ENDODEOXYRIBONUCLEASE RUVC"/>
    <property type="match status" value="1"/>
</dbReference>
<keyword evidence="4 13" id="KW-0479">Metal-binding</keyword>
<dbReference type="GO" id="GO:0000287">
    <property type="term" value="F:magnesium ion binding"/>
    <property type="evidence" value="ECO:0007669"/>
    <property type="project" value="UniProtKB-UniRule"/>
</dbReference>
<dbReference type="InterPro" id="IPR020563">
    <property type="entry name" value="X-over_junc_endoDNase_Mg_BS"/>
</dbReference>
<evidence type="ECO:0000256" key="10">
    <source>
        <dbReference type="ARBA" id="ARBA00023172"/>
    </source>
</evidence>
<evidence type="ECO:0000256" key="7">
    <source>
        <dbReference type="ARBA" id="ARBA00022801"/>
    </source>
</evidence>
<feature type="active site" evidence="13">
    <location>
        <position position="67"/>
    </location>
</feature>
<dbReference type="InterPro" id="IPR036397">
    <property type="entry name" value="RNaseH_sf"/>
</dbReference>
<dbReference type="KEGG" id="eff:skT53_31060"/>
<comment type="catalytic activity">
    <reaction evidence="12 13">
        <text>Endonucleolytic cleavage at a junction such as a reciprocal single-stranded crossover between two homologous DNA duplexes (Holliday junction).</text>
        <dbReference type="EC" id="3.1.21.10"/>
    </reaction>
</comment>
<evidence type="ECO:0000256" key="14">
    <source>
        <dbReference type="NCBIfam" id="TIGR00228"/>
    </source>
</evidence>
<dbReference type="GO" id="GO:0008821">
    <property type="term" value="F:crossover junction DNA endonuclease activity"/>
    <property type="evidence" value="ECO:0007669"/>
    <property type="project" value="UniProtKB-UniRule"/>
</dbReference>
<comment type="function">
    <text evidence="13">The RuvA-RuvB-RuvC complex processes Holliday junction (HJ) DNA during genetic recombination and DNA repair. Endonuclease that resolves HJ intermediates. Cleaves cruciform DNA by making single-stranded nicks across the HJ at symmetrical positions within the homologous arms, yielding a 5'-phosphate and a 3'-hydroxyl group; requires a central core of homology in the junction. The consensus cleavage sequence is 5'-(A/T)TT(C/G)-3'. Cleavage occurs on the 3'-side of the TT dinucleotide at the point of strand exchange. HJ branch migration catalyzed by RuvA-RuvB allows RuvC to scan DNA until it finds its consensus sequence, where it cleaves and resolves the cruciform DNA.</text>
</comment>
<keyword evidence="5 13" id="KW-0255">Endonuclease</keyword>
<keyword evidence="11 13" id="KW-0234">DNA repair</keyword>
<keyword evidence="2 13" id="KW-0963">Cytoplasm</keyword>
<comment type="subcellular location">
    <subcellularLocation>
        <location evidence="13">Cytoplasm</location>
    </subcellularLocation>
</comment>
<evidence type="ECO:0000256" key="6">
    <source>
        <dbReference type="ARBA" id="ARBA00022763"/>
    </source>
</evidence>
<dbReference type="SUPFAM" id="SSF53098">
    <property type="entry name" value="Ribonuclease H-like"/>
    <property type="match status" value="1"/>
</dbReference>
<evidence type="ECO:0000256" key="11">
    <source>
        <dbReference type="ARBA" id="ARBA00023204"/>
    </source>
</evidence>
<reference evidence="15 16" key="1">
    <citation type="submission" date="2020-08" db="EMBL/GenBank/DDBJ databases">
        <title>Complete Genome Sequence of Effusibacillus dendaii Strain skT53, Isolated from Farmland soil.</title>
        <authorList>
            <person name="Konishi T."/>
            <person name="Kawasaki H."/>
        </authorList>
    </citation>
    <scope>NUCLEOTIDE SEQUENCE [LARGE SCALE GENOMIC DNA]</scope>
    <source>
        <strain evidence="16">skT53</strain>
    </source>
</reference>
<keyword evidence="7 13" id="KW-0378">Hydrolase</keyword>
<dbReference type="HAMAP" id="MF_00034">
    <property type="entry name" value="RuvC"/>
    <property type="match status" value="1"/>
</dbReference>
<dbReference type="GO" id="GO:0048476">
    <property type="term" value="C:Holliday junction resolvase complex"/>
    <property type="evidence" value="ECO:0007669"/>
    <property type="project" value="UniProtKB-UniRule"/>
</dbReference>
<dbReference type="EC" id="3.1.21.10" evidence="13 14"/>
<evidence type="ECO:0000256" key="2">
    <source>
        <dbReference type="ARBA" id="ARBA00022490"/>
    </source>
</evidence>
<dbReference type="NCBIfam" id="TIGR00228">
    <property type="entry name" value="ruvC"/>
    <property type="match status" value="1"/>
</dbReference>
<dbReference type="GO" id="GO:0006281">
    <property type="term" value="P:DNA repair"/>
    <property type="evidence" value="ECO:0007669"/>
    <property type="project" value="UniProtKB-UniRule"/>
</dbReference>
<dbReference type="Pfam" id="PF02075">
    <property type="entry name" value="RuvC"/>
    <property type="match status" value="1"/>
</dbReference>
<protein>
    <recommendedName>
        <fullName evidence="13 14">Crossover junction endodeoxyribonuclease RuvC</fullName>
        <ecNumber evidence="13 14">3.1.21.10</ecNumber>
    </recommendedName>
    <alternativeName>
        <fullName evidence="13">Holliday junction nuclease RuvC</fullName>
    </alternativeName>
    <alternativeName>
        <fullName evidence="13">Holliday junction resolvase RuvC</fullName>
    </alternativeName>
</protein>
<dbReference type="PANTHER" id="PTHR30194">
    <property type="entry name" value="CROSSOVER JUNCTION ENDODEOXYRIBONUCLEASE RUVC"/>
    <property type="match status" value="1"/>
</dbReference>
<keyword evidence="10 13" id="KW-0233">DNA recombination</keyword>
<proteinExistence type="inferred from homology"/>
<keyword evidence="6 13" id="KW-0227">DNA damage</keyword>
<dbReference type="EMBL" id="AP023366">
    <property type="protein sequence ID" value="BCJ88121.1"/>
    <property type="molecule type" value="Genomic_DNA"/>
</dbReference>
<dbReference type="PROSITE" id="PS01321">
    <property type="entry name" value="RUVC"/>
    <property type="match status" value="1"/>
</dbReference>
<keyword evidence="16" id="KW-1185">Reference proteome</keyword>
<feature type="binding site" evidence="13">
    <location>
        <position position="7"/>
    </location>
    <ligand>
        <name>Mg(2+)</name>
        <dbReference type="ChEBI" id="CHEBI:18420"/>
        <label>1</label>
    </ligand>
</feature>
<feature type="active site" evidence="13">
    <location>
        <position position="7"/>
    </location>
</feature>
<evidence type="ECO:0000256" key="4">
    <source>
        <dbReference type="ARBA" id="ARBA00022723"/>
    </source>
</evidence>
<dbReference type="GO" id="GO:0003677">
    <property type="term" value="F:DNA binding"/>
    <property type="evidence" value="ECO:0007669"/>
    <property type="project" value="UniProtKB-KW"/>
</dbReference>